<dbReference type="PANTHER" id="PTHR30255">
    <property type="entry name" value="SINGLE-STRANDED-DNA-SPECIFIC EXONUCLEASE RECJ"/>
    <property type="match status" value="1"/>
</dbReference>
<evidence type="ECO:0000259" key="8">
    <source>
        <dbReference type="Pfam" id="PF17768"/>
    </source>
</evidence>
<dbReference type="GO" id="GO:0006281">
    <property type="term" value="P:DNA repair"/>
    <property type="evidence" value="ECO:0007669"/>
    <property type="project" value="InterPro"/>
</dbReference>
<dbReference type="PANTHER" id="PTHR30255:SF2">
    <property type="entry name" value="SINGLE-STRANDED-DNA-SPECIFIC EXONUCLEASE RECJ"/>
    <property type="match status" value="1"/>
</dbReference>
<dbReference type="GO" id="GO:0006310">
    <property type="term" value="P:DNA recombination"/>
    <property type="evidence" value="ECO:0007669"/>
    <property type="project" value="InterPro"/>
</dbReference>
<dbReference type="InterPro" id="IPR003156">
    <property type="entry name" value="DHHA1_dom"/>
</dbReference>
<evidence type="ECO:0000313" key="10">
    <source>
        <dbReference type="Proteomes" id="UP000295711"/>
    </source>
</evidence>
<dbReference type="Gene3D" id="3.90.1640.30">
    <property type="match status" value="1"/>
</dbReference>
<keyword evidence="10" id="KW-1185">Reference proteome</keyword>
<evidence type="ECO:0000256" key="3">
    <source>
        <dbReference type="ARBA" id="ARBA00022722"/>
    </source>
</evidence>
<dbReference type="InterPro" id="IPR038763">
    <property type="entry name" value="DHH_sf"/>
</dbReference>
<reference evidence="9 10" key="1">
    <citation type="submission" date="2019-03" db="EMBL/GenBank/DDBJ databases">
        <title>Genomic Encyclopedia of Type Strains, Phase IV (KMG-IV): sequencing the most valuable type-strain genomes for metagenomic binning, comparative biology and taxonomic classification.</title>
        <authorList>
            <person name="Goeker M."/>
        </authorList>
    </citation>
    <scope>NUCLEOTIDE SEQUENCE [LARGE SCALE GENOMIC DNA]</scope>
    <source>
        <strain evidence="9 10">DSM 28559</strain>
    </source>
</reference>
<accession>A0A4R2LDF2</accession>
<feature type="domain" description="RecJ OB" evidence="8">
    <location>
        <begin position="465"/>
        <end position="588"/>
    </location>
</feature>
<proteinExistence type="inferred from homology"/>
<dbReference type="InterPro" id="IPR041122">
    <property type="entry name" value="RecJ_OB"/>
</dbReference>
<keyword evidence="3" id="KW-0540">Nuclease</keyword>
<comment type="similarity">
    <text evidence="1">Belongs to the RecJ family.</text>
</comment>
<dbReference type="Pfam" id="PF17768">
    <property type="entry name" value="RecJ_OB"/>
    <property type="match status" value="1"/>
</dbReference>
<dbReference type="Pfam" id="PF01368">
    <property type="entry name" value="DHH"/>
    <property type="match status" value="1"/>
</dbReference>
<dbReference type="InterPro" id="IPR004610">
    <property type="entry name" value="RecJ"/>
</dbReference>
<evidence type="ECO:0000256" key="4">
    <source>
        <dbReference type="ARBA" id="ARBA00022801"/>
    </source>
</evidence>
<evidence type="ECO:0000256" key="5">
    <source>
        <dbReference type="ARBA" id="ARBA00022839"/>
    </source>
</evidence>
<evidence type="ECO:0000313" key="9">
    <source>
        <dbReference type="EMBL" id="TCO84749.1"/>
    </source>
</evidence>
<organism evidence="9 10">
    <name type="scientific">Frisingicoccus caecimuris</name>
    <dbReference type="NCBI Taxonomy" id="1796636"/>
    <lineage>
        <taxon>Bacteria</taxon>
        <taxon>Bacillati</taxon>
        <taxon>Bacillota</taxon>
        <taxon>Clostridia</taxon>
        <taxon>Lachnospirales</taxon>
        <taxon>Lachnospiraceae</taxon>
        <taxon>Frisingicoccus</taxon>
    </lineage>
</organism>
<dbReference type="GO" id="GO:0003676">
    <property type="term" value="F:nucleic acid binding"/>
    <property type="evidence" value="ECO:0007669"/>
    <property type="project" value="InterPro"/>
</dbReference>
<evidence type="ECO:0000259" key="6">
    <source>
        <dbReference type="Pfam" id="PF01368"/>
    </source>
</evidence>
<gene>
    <name evidence="9" type="ORF">EV212_10510</name>
</gene>
<evidence type="ECO:0000256" key="1">
    <source>
        <dbReference type="ARBA" id="ARBA00005915"/>
    </source>
</evidence>
<dbReference type="Pfam" id="PF02272">
    <property type="entry name" value="DHHA1"/>
    <property type="match status" value="1"/>
</dbReference>
<dbReference type="SUPFAM" id="SSF64182">
    <property type="entry name" value="DHH phosphoesterases"/>
    <property type="match status" value="1"/>
</dbReference>
<keyword evidence="5 9" id="KW-0269">Exonuclease</keyword>
<dbReference type="AlphaFoldDB" id="A0A4R2LDF2"/>
<evidence type="ECO:0000256" key="2">
    <source>
        <dbReference type="ARBA" id="ARBA00019841"/>
    </source>
</evidence>
<dbReference type="InterPro" id="IPR051673">
    <property type="entry name" value="SSDNA_exonuclease_RecJ"/>
</dbReference>
<dbReference type="InterPro" id="IPR001667">
    <property type="entry name" value="DDH_dom"/>
</dbReference>
<keyword evidence="4" id="KW-0378">Hydrolase</keyword>
<dbReference type="EMBL" id="SLXA01000005">
    <property type="protein sequence ID" value="TCO84749.1"/>
    <property type="molecule type" value="Genomic_DNA"/>
</dbReference>
<name>A0A4R2LDF2_9FIRM</name>
<dbReference type="Gene3D" id="3.10.310.30">
    <property type="match status" value="1"/>
</dbReference>
<dbReference type="NCBIfam" id="TIGR00644">
    <property type="entry name" value="recJ"/>
    <property type="match status" value="1"/>
</dbReference>
<evidence type="ECO:0000259" key="7">
    <source>
        <dbReference type="Pfam" id="PF02272"/>
    </source>
</evidence>
<feature type="domain" description="DDH" evidence="6">
    <location>
        <begin position="78"/>
        <end position="224"/>
    </location>
</feature>
<protein>
    <recommendedName>
        <fullName evidence="2">Single-stranded-DNA-specific exonuclease RecJ</fullName>
    </recommendedName>
</protein>
<dbReference type="OrthoDB" id="9809852at2"/>
<dbReference type="Proteomes" id="UP000295711">
    <property type="component" value="Unassembled WGS sequence"/>
</dbReference>
<dbReference type="RefSeq" id="WP_132090729.1">
    <property type="nucleotide sequence ID" value="NZ_JANKAQ010000007.1"/>
</dbReference>
<comment type="caution">
    <text evidence="9">The sequence shown here is derived from an EMBL/GenBank/DDBJ whole genome shotgun (WGS) entry which is preliminary data.</text>
</comment>
<dbReference type="GO" id="GO:0008409">
    <property type="term" value="F:5'-3' exonuclease activity"/>
    <property type="evidence" value="ECO:0007669"/>
    <property type="project" value="InterPro"/>
</dbReference>
<feature type="domain" description="DHHA1" evidence="7">
    <location>
        <begin position="361"/>
        <end position="451"/>
    </location>
</feature>
<sequence length="595" mass="66891">MEKWMVAAKKANFNRLAKTFSISPVLARIMVNRGLKTDEEFQQFLYGDLSALHRPEKMKDMERGVECIRRSVDGGHLICIASDFDVDGVFSGYILWRGIHRVGGQAYVVAPDRIQEGYGLNSRIVREAYRRGAGCILTCDNGIAAMDAIGMAKGLGMDVVVTDHHEPVYEIDTDEDGTEKRIYKLPPADAVIDPKREDCGYPFKGLCGAGVAWKFVELLYETYGVPKSEFYELLPFSAVATVADVMDLVDENRIIVKYGLHGMAKTEHPGLQAVIRHSGLNKNYISAYHIGFVIGPCFNAAGRLDRADMAIRLLQTTDREEAERLAADLVALNQSRKEMTALGYERAVEQIEKEGLYKDKIILICLENCHESLAGIIAGRLKEKYHRPVIAGTEKDGMIKASGRSIEAYNMYESLSACRNLFERFGGHAMAAGMSLKKENFSVLRERLNENCGLLEEDLIPVVHIDVPMPLDYISEGFIQELDLLEPFGKGNPKPIFAEKHFRILRASVIGKNRNVLKMQVCNDSGVRMDALYFGDIREFDDYVEKMYGADGKNRMYAGLSNPVDMAFTYYPSLNEYGGRRILQIIIHNFQRIPR</sequence>